<dbReference type="Pfam" id="PF13202">
    <property type="entry name" value="EF-hand_5"/>
    <property type="match status" value="1"/>
</dbReference>
<evidence type="ECO:0000259" key="1">
    <source>
        <dbReference type="PROSITE" id="PS50222"/>
    </source>
</evidence>
<dbReference type="Gene3D" id="1.10.238.10">
    <property type="entry name" value="EF-hand"/>
    <property type="match status" value="1"/>
</dbReference>
<organism evidence="2 3">
    <name type="scientific">Dokdonella soli</name>
    <dbReference type="NCBI Taxonomy" id="529810"/>
    <lineage>
        <taxon>Bacteria</taxon>
        <taxon>Pseudomonadati</taxon>
        <taxon>Pseudomonadota</taxon>
        <taxon>Gammaproteobacteria</taxon>
        <taxon>Lysobacterales</taxon>
        <taxon>Rhodanobacteraceae</taxon>
        <taxon>Dokdonella</taxon>
    </lineage>
</organism>
<dbReference type="SUPFAM" id="SSF47473">
    <property type="entry name" value="EF-hand"/>
    <property type="match status" value="1"/>
</dbReference>
<reference evidence="2 3" key="1">
    <citation type="journal article" date="2019" name="Int. J. Syst. Evol. Microbiol.">
        <title>The Global Catalogue of Microorganisms (GCM) 10K type strain sequencing project: providing services to taxonomists for standard genome sequencing and annotation.</title>
        <authorList>
            <consortium name="The Broad Institute Genomics Platform"/>
            <consortium name="The Broad Institute Genome Sequencing Center for Infectious Disease"/>
            <person name="Wu L."/>
            <person name="Ma J."/>
        </authorList>
    </citation>
    <scope>NUCLEOTIDE SEQUENCE [LARGE SCALE GENOMIC DNA]</scope>
    <source>
        <strain evidence="2 3">JCM 15421</strain>
    </source>
</reference>
<name>A0ABN1IBA4_9GAMM</name>
<gene>
    <name evidence="2" type="ORF">GCM10009105_00750</name>
</gene>
<comment type="caution">
    <text evidence="2">The sequence shown here is derived from an EMBL/GenBank/DDBJ whole genome shotgun (WGS) entry which is preliminary data.</text>
</comment>
<dbReference type="Proteomes" id="UP001501523">
    <property type="component" value="Unassembled WGS sequence"/>
</dbReference>
<dbReference type="InterPro" id="IPR002048">
    <property type="entry name" value="EF_hand_dom"/>
</dbReference>
<evidence type="ECO:0000313" key="3">
    <source>
        <dbReference type="Proteomes" id="UP001501523"/>
    </source>
</evidence>
<dbReference type="PROSITE" id="PS00018">
    <property type="entry name" value="EF_HAND_1"/>
    <property type="match status" value="1"/>
</dbReference>
<dbReference type="PROSITE" id="PS50222">
    <property type="entry name" value="EF_HAND_2"/>
    <property type="match status" value="1"/>
</dbReference>
<dbReference type="EMBL" id="BAAAEU010000001">
    <property type="protein sequence ID" value="GAA0704131.1"/>
    <property type="molecule type" value="Genomic_DNA"/>
</dbReference>
<sequence>MHTTTYDTRQGELIVHWGQPAPRSYGPPPAFAQLDRHGVGYITSDEADAYPPLANDFIYADTNRDGRISRAEYEHWLKSR</sequence>
<keyword evidence="3" id="KW-1185">Reference proteome</keyword>
<feature type="domain" description="EF-hand" evidence="1">
    <location>
        <begin position="48"/>
        <end position="80"/>
    </location>
</feature>
<evidence type="ECO:0000313" key="2">
    <source>
        <dbReference type="EMBL" id="GAA0704131.1"/>
    </source>
</evidence>
<accession>A0ABN1IBA4</accession>
<protein>
    <recommendedName>
        <fullName evidence="1">EF-hand domain-containing protein</fullName>
    </recommendedName>
</protein>
<dbReference type="InterPro" id="IPR018247">
    <property type="entry name" value="EF_Hand_1_Ca_BS"/>
</dbReference>
<proteinExistence type="predicted"/>
<dbReference type="InterPro" id="IPR011992">
    <property type="entry name" value="EF-hand-dom_pair"/>
</dbReference>